<dbReference type="Proteomes" id="UP000887565">
    <property type="component" value="Unplaced"/>
</dbReference>
<evidence type="ECO:0000313" key="1">
    <source>
        <dbReference type="Proteomes" id="UP000887565"/>
    </source>
</evidence>
<sequence length="215" mass="24656">MLSIISMPTVNDWSEPSNAKRGLLLEATLPKILYALATVGEVVRRSWMESTNDKVKTMTARMTTPLFFFLGIAFMKQFNNILFMYTPDNARSHDERHTAERFFNDENGIYVLKVIVHAKDNGNILRSKKYIDQVLSLIDYLRYNYTVAKNNHSSLTFDTLQINHRDENRLAEKFLLAYSNPNLRAKLKYPAFQLGDDWFSLTGVLSGVATDAETS</sequence>
<dbReference type="AlphaFoldDB" id="A0A915L108"/>
<organism evidence="1 2">
    <name type="scientific">Romanomermis culicivorax</name>
    <name type="common">Nematode worm</name>
    <dbReference type="NCBI Taxonomy" id="13658"/>
    <lineage>
        <taxon>Eukaryota</taxon>
        <taxon>Metazoa</taxon>
        <taxon>Ecdysozoa</taxon>
        <taxon>Nematoda</taxon>
        <taxon>Enoplea</taxon>
        <taxon>Dorylaimia</taxon>
        <taxon>Mermithida</taxon>
        <taxon>Mermithoidea</taxon>
        <taxon>Mermithidae</taxon>
        <taxon>Romanomermis</taxon>
    </lineage>
</organism>
<dbReference type="WBParaSite" id="nRc.2.0.1.t44151-RA">
    <property type="protein sequence ID" value="nRc.2.0.1.t44151-RA"/>
    <property type="gene ID" value="nRc.2.0.1.g44151"/>
</dbReference>
<protein>
    <submittedName>
        <fullName evidence="2">Uncharacterized protein</fullName>
    </submittedName>
</protein>
<reference evidence="2" key="1">
    <citation type="submission" date="2022-11" db="UniProtKB">
        <authorList>
            <consortium name="WormBaseParasite"/>
        </authorList>
    </citation>
    <scope>IDENTIFICATION</scope>
</reference>
<proteinExistence type="predicted"/>
<name>A0A915L108_ROMCU</name>
<accession>A0A915L108</accession>
<evidence type="ECO:0000313" key="2">
    <source>
        <dbReference type="WBParaSite" id="nRc.2.0.1.t44151-RA"/>
    </source>
</evidence>
<keyword evidence="1" id="KW-1185">Reference proteome</keyword>